<dbReference type="AlphaFoldDB" id="B6H509"/>
<dbReference type="HOGENOM" id="CLU_2197800_0_0_1"/>
<dbReference type="VEuPathDB" id="FungiDB:PCH_Pc13g11760"/>
<evidence type="ECO:0000313" key="2">
    <source>
        <dbReference type="Proteomes" id="UP000000724"/>
    </source>
</evidence>
<accession>B6H509</accession>
<proteinExistence type="predicted"/>
<reference evidence="1 2" key="1">
    <citation type="journal article" date="2008" name="Nat. Biotechnol.">
        <title>Genome sequencing and analysis of the filamentous fungus Penicillium chrysogenum.</title>
        <authorList>
            <person name="van den Berg M.A."/>
            <person name="Albang R."/>
            <person name="Albermann K."/>
            <person name="Badger J.H."/>
            <person name="Daran J.-M."/>
            <person name="Driessen A.J.M."/>
            <person name="Garcia-Estrada C."/>
            <person name="Fedorova N.D."/>
            <person name="Harris D.M."/>
            <person name="Heijne W.H.M."/>
            <person name="Joardar V.S."/>
            <person name="Kiel J.A.K.W."/>
            <person name="Kovalchuk A."/>
            <person name="Martin J.F."/>
            <person name="Nierman W.C."/>
            <person name="Nijland J.G."/>
            <person name="Pronk J.T."/>
            <person name="Roubos J.A."/>
            <person name="van der Klei I.J."/>
            <person name="van Peij N.N.M.E."/>
            <person name="Veenhuis M."/>
            <person name="von Doehren H."/>
            <person name="Wagner C."/>
            <person name="Wortman J.R."/>
            <person name="Bovenberg R.A.L."/>
        </authorList>
    </citation>
    <scope>NUCLEOTIDE SEQUENCE [LARGE SCALE GENOMIC DNA]</scope>
    <source>
        <strain evidence="2">ATCC 28089 / DSM 1075 / NRRL 1951 / Wisconsin 54-1255</strain>
    </source>
</reference>
<evidence type="ECO:0000313" key="1">
    <source>
        <dbReference type="EMBL" id="CAP92245.1"/>
    </source>
</evidence>
<gene>
    <name evidence="1" type="ORF">Pc13g11760</name>
    <name evidence="1" type="ORF">PCH_Pc13g11760</name>
</gene>
<protein>
    <submittedName>
        <fullName evidence="1">Uncharacterized protein</fullName>
    </submittedName>
</protein>
<dbReference type="OrthoDB" id="10517941at2759"/>
<organism evidence="1 2">
    <name type="scientific">Penicillium rubens (strain ATCC 28089 / DSM 1075 / NRRL 1951 / Wisconsin 54-1255)</name>
    <name type="common">Penicillium chrysogenum</name>
    <dbReference type="NCBI Taxonomy" id="500485"/>
    <lineage>
        <taxon>Eukaryota</taxon>
        <taxon>Fungi</taxon>
        <taxon>Dikarya</taxon>
        <taxon>Ascomycota</taxon>
        <taxon>Pezizomycotina</taxon>
        <taxon>Eurotiomycetes</taxon>
        <taxon>Eurotiomycetidae</taxon>
        <taxon>Eurotiales</taxon>
        <taxon>Aspergillaceae</taxon>
        <taxon>Penicillium</taxon>
        <taxon>Penicillium chrysogenum species complex</taxon>
    </lineage>
</organism>
<name>B6H509_PENRW</name>
<dbReference type="EMBL" id="AM920428">
    <property type="protein sequence ID" value="CAP92245.1"/>
    <property type="molecule type" value="Genomic_DNA"/>
</dbReference>
<sequence>MAAYLISFFHPSYVLDDVQWLLDCNNNGGLASLIGVEIQVGSVTFATPDVSLWSGPDSSAKAAYAIYKGVVRAFLVVVGDDWRPACLEPVHPQLECRLISSCRIAPGR</sequence>
<dbReference type="Proteomes" id="UP000000724">
    <property type="component" value="Contig Pc00c13"/>
</dbReference>
<keyword evidence="2" id="KW-1185">Reference proteome</keyword>